<evidence type="ECO:0000256" key="1">
    <source>
        <dbReference type="ARBA" id="ARBA00023002"/>
    </source>
</evidence>
<gene>
    <name evidence="2" type="ORF">ACMD2_18488</name>
</gene>
<dbReference type="Gene3D" id="3.40.50.720">
    <property type="entry name" value="NAD(P)-binding Rossmann-like Domain"/>
    <property type="match status" value="1"/>
</dbReference>
<dbReference type="EMBL" id="LSRQ01006531">
    <property type="protein sequence ID" value="OAY66059.1"/>
    <property type="molecule type" value="Genomic_DNA"/>
</dbReference>
<dbReference type="PANTHER" id="PTHR10366">
    <property type="entry name" value="NAD DEPENDENT EPIMERASE/DEHYDRATASE"/>
    <property type="match status" value="1"/>
</dbReference>
<protein>
    <submittedName>
        <fullName evidence="2">Cinnamoyl-CoA reductase 2</fullName>
    </submittedName>
</protein>
<reference evidence="2 3" key="1">
    <citation type="journal article" date="2016" name="DNA Res.">
        <title>The draft genome of MD-2 pineapple using hybrid error correction of long reads.</title>
        <authorList>
            <person name="Redwan R.M."/>
            <person name="Saidin A."/>
            <person name="Kumar S.V."/>
        </authorList>
    </citation>
    <scope>NUCLEOTIDE SEQUENCE [LARGE SCALE GENOMIC DNA]</scope>
    <source>
        <strain evidence="3">cv. MD2</strain>
        <tissue evidence="2">Leaf</tissue>
    </source>
</reference>
<name>A0A199UMU2_ANACO</name>
<dbReference type="SUPFAM" id="SSF51735">
    <property type="entry name" value="NAD(P)-binding Rossmann-fold domains"/>
    <property type="match status" value="1"/>
</dbReference>
<evidence type="ECO:0000313" key="2">
    <source>
        <dbReference type="EMBL" id="OAY66059.1"/>
    </source>
</evidence>
<organism evidence="2 3">
    <name type="scientific">Ananas comosus</name>
    <name type="common">Pineapple</name>
    <name type="synonym">Ananas ananas</name>
    <dbReference type="NCBI Taxonomy" id="4615"/>
    <lineage>
        <taxon>Eukaryota</taxon>
        <taxon>Viridiplantae</taxon>
        <taxon>Streptophyta</taxon>
        <taxon>Embryophyta</taxon>
        <taxon>Tracheophyta</taxon>
        <taxon>Spermatophyta</taxon>
        <taxon>Magnoliopsida</taxon>
        <taxon>Liliopsida</taxon>
        <taxon>Poales</taxon>
        <taxon>Bromeliaceae</taxon>
        <taxon>Bromelioideae</taxon>
        <taxon>Ananas</taxon>
    </lineage>
</organism>
<dbReference type="GO" id="GO:0009809">
    <property type="term" value="P:lignin biosynthetic process"/>
    <property type="evidence" value="ECO:0007669"/>
    <property type="project" value="TreeGrafter"/>
</dbReference>
<keyword evidence="1" id="KW-0560">Oxidoreductase</keyword>
<comment type="caution">
    <text evidence="2">The sequence shown here is derived from an EMBL/GenBank/DDBJ whole genome shotgun (WGS) entry which is preliminary data.</text>
</comment>
<dbReference type="PANTHER" id="PTHR10366:SF353">
    <property type="entry name" value="CINNAMOYL-COA REDUCTASE 1"/>
    <property type="match status" value="1"/>
</dbReference>
<dbReference type="InterPro" id="IPR036291">
    <property type="entry name" value="NAD(P)-bd_dom_sf"/>
</dbReference>
<dbReference type="Proteomes" id="UP000092600">
    <property type="component" value="Unassembled WGS sequence"/>
</dbReference>
<proteinExistence type="predicted"/>
<dbReference type="GO" id="GO:0016616">
    <property type="term" value="F:oxidoreductase activity, acting on the CH-OH group of donors, NAD or NADP as acceptor"/>
    <property type="evidence" value="ECO:0007669"/>
    <property type="project" value="TreeGrafter"/>
</dbReference>
<dbReference type="AlphaFoldDB" id="A0A199UMU2"/>
<dbReference type="STRING" id="4615.A0A199UMU2"/>
<sequence length="232" mass="26804">MNPKRSPDTVVDENCWSDVDYCEKTKYPTFLFDRSYITDLLYVVCLDIGWRQNYYSMSKTIEEMAAIVEAKARGIELAIVIPAITTGPMLQPRLNSGLMHILRYIVGEKTNLPNAVTGYVDVKDVAQAHILVYENPNASGRYFCVERVIHRAELVDMLDELLPEKNIKARIKNNIKEKIKPYKFSNQRLKDLGLEFTPLKKSLYETVKKFEERGFLSLPKDMDFQKLIRASL</sequence>
<evidence type="ECO:0000313" key="3">
    <source>
        <dbReference type="Proteomes" id="UP000092600"/>
    </source>
</evidence>
<accession>A0A199UMU2</accession>
<dbReference type="InterPro" id="IPR050425">
    <property type="entry name" value="NAD(P)_dehydrat-like"/>
</dbReference>